<keyword evidence="4 8" id="KW-0808">Transferase</keyword>
<dbReference type="AlphaFoldDB" id="A0A3D9GQ72"/>
<evidence type="ECO:0000256" key="1">
    <source>
        <dbReference type="ARBA" id="ARBA00007274"/>
    </source>
</evidence>
<dbReference type="Gene3D" id="2.160.10.10">
    <property type="entry name" value="Hexapeptide repeat proteins"/>
    <property type="match status" value="1"/>
</dbReference>
<accession>A0A3D9GQ72</accession>
<dbReference type="RefSeq" id="WP_115818757.1">
    <property type="nucleotide sequence ID" value="NZ_QRDV01000010.1"/>
</dbReference>
<evidence type="ECO:0000313" key="8">
    <source>
        <dbReference type="EMBL" id="RED38620.1"/>
    </source>
</evidence>
<dbReference type="InterPro" id="IPR011004">
    <property type="entry name" value="Trimer_LpxA-like_sf"/>
</dbReference>
<evidence type="ECO:0000256" key="3">
    <source>
        <dbReference type="ARBA" id="ARBA00020291"/>
    </source>
</evidence>
<name>A0A3D9GQ72_9FLAO</name>
<evidence type="ECO:0000256" key="6">
    <source>
        <dbReference type="ARBA" id="ARBA00023315"/>
    </source>
</evidence>
<keyword evidence="9" id="KW-1185">Reference proteome</keyword>
<dbReference type="CDD" id="cd04647">
    <property type="entry name" value="LbH_MAT_like"/>
    <property type="match status" value="1"/>
</dbReference>
<dbReference type="Proteomes" id="UP000256980">
    <property type="component" value="Unassembled WGS sequence"/>
</dbReference>
<dbReference type="PANTHER" id="PTHR43300:SF12">
    <property type="entry name" value="CHLORAMPHENICOL ACETYLTRANSFERASE"/>
    <property type="match status" value="1"/>
</dbReference>
<organism evidence="8 9">
    <name type="scientific">Winogradskyella eximia</name>
    <dbReference type="NCBI Taxonomy" id="262006"/>
    <lineage>
        <taxon>Bacteria</taxon>
        <taxon>Pseudomonadati</taxon>
        <taxon>Bacteroidota</taxon>
        <taxon>Flavobacteriia</taxon>
        <taxon>Flavobacteriales</taxon>
        <taxon>Flavobacteriaceae</taxon>
        <taxon>Winogradskyella</taxon>
    </lineage>
</organism>
<evidence type="ECO:0000256" key="5">
    <source>
        <dbReference type="ARBA" id="ARBA00023251"/>
    </source>
</evidence>
<dbReference type="Pfam" id="PF00132">
    <property type="entry name" value="Hexapep"/>
    <property type="match status" value="1"/>
</dbReference>
<dbReference type="GO" id="GO:0046677">
    <property type="term" value="P:response to antibiotic"/>
    <property type="evidence" value="ECO:0007669"/>
    <property type="project" value="UniProtKB-KW"/>
</dbReference>
<dbReference type="SUPFAM" id="SSF51161">
    <property type="entry name" value="Trimeric LpxA-like enzymes"/>
    <property type="match status" value="1"/>
</dbReference>
<dbReference type="PANTHER" id="PTHR43300">
    <property type="entry name" value="ACETYLTRANSFERASE"/>
    <property type="match status" value="1"/>
</dbReference>
<dbReference type="InterPro" id="IPR001451">
    <property type="entry name" value="Hexapep"/>
</dbReference>
<dbReference type="EMBL" id="QRDV01000010">
    <property type="protein sequence ID" value="RED38620.1"/>
    <property type="molecule type" value="Genomic_DNA"/>
</dbReference>
<keyword evidence="6" id="KW-0012">Acyltransferase</keyword>
<comment type="catalytic activity">
    <reaction evidence="7">
        <text>chloramphenicol + acetyl-CoA = chloramphenicol 3-acetate + CoA</text>
        <dbReference type="Rhea" id="RHEA:18421"/>
        <dbReference type="ChEBI" id="CHEBI:16730"/>
        <dbReference type="ChEBI" id="CHEBI:17698"/>
        <dbReference type="ChEBI" id="CHEBI:57287"/>
        <dbReference type="ChEBI" id="CHEBI:57288"/>
        <dbReference type="EC" id="2.3.1.28"/>
    </reaction>
</comment>
<reference evidence="8 9" key="1">
    <citation type="submission" date="2018-07" db="EMBL/GenBank/DDBJ databases">
        <title>Genomic Encyclopedia of Type Strains, Phase III (KMG-III): the genomes of soil and plant-associated and newly described type strains.</title>
        <authorList>
            <person name="Whitman W."/>
        </authorList>
    </citation>
    <scope>NUCLEOTIDE SEQUENCE [LARGE SCALE GENOMIC DNA]</scope>
    <source>
        <strain evidence="8 9">CECT 7946</strain>
    </source>
</reference>
<gene>
    <name evidence="8" type="ORF">DFQ10_110127</name>
</gene>
<evidence type="ECO:0000256" key="2">
    <source>
        <dbReference type="ARBA" id="ARBA00013235"/>
    </source>
</evidence>
<evidence type="ECO:0000256" key="4">
    <source>
        <dbReference type="ARBA" id="ARBA00022679"/>
    </source>
</evidence>
<comment type="similarity">
    <text evidence="1">Belongs to the transferase hexapeptide repeat family.</text>
</comment>
<proteinExistence type="inferred from homology"/>
<keyword evidence="5" id="KW-0046">Antibiotic resistance</keyword>
<sequence>MNTNPFEIGYYYDDELKSLGFKSIGSNVKIAKNCLIVGIPNISIGNNVIIDSFCSIIASGKGYLTIGSYVHVASFCHLLASEGIELKDFCGISQGVKIYSKTDDYSGNSLTNPTIPNTYKSIKKGKVIINEHSIIGAGCVILPNVTIGEGTSVGALSLIGSNLDSWTIYVGNPLKKLTKRSKNLLQKKQDFLADLEQNKN</sequence>
<evidence type="ECO:0000313" key="9">
    <source>
        <dbReference type="Proteomes" id="UP000256980"/>
    </source>
</evidence>
<dbReference type="EC" id="2.3.1.28" evidence="2"/>
<dbReference type="GO" id="GO:0008811">
    <property type="term" value="F:chloramphenicol O-acetyltransferase activity"/>
    <property type="evidence" value="ECO:0007669"/>
    <property type="project" value="UniProtKB-EC"/>
</dbReference>
<comment type="caution">
    <text evidence="8">The sequence shown here is derived from an EMBL/GenBank/DDBJ whole genome shotgun (WGS) entry which is preliminary data.</text>
</comment>
<dbReference type="InterPro" id="IPR050179">
    <property type="entry name" value="Trans_hexapeptide_repeat"/>
</dbReference>
<protein>
    <recommendedName>
        <fullName evidence="3">Chloramphenicol acetyltransferase</fullName>
        <ecNumber evidence="2">2.3.1.28</ecNumber>
    </recommendedName>
</protein>
<evidence type="ECO:0000256" key="7">
    <source>
        <dbReference type="ARBA" id="ARBA00047633"/>
    </source>
</evidence>
<dbReference type="OrthoDB" id="9814490at2"/>